<feature type="domain" description="HTH luxR-type" evidence="5">
    <location>
        <begin position="136"/>
        <end position="201"/>
    </location>
</feature>
<proteinExistence type="predicted"/>
<dbReference type="GO" id="GO:0006355">
    <property type="term" value="P:regulation of DNA-templated transcription"/>
    <property type="evidence" value="ECO:0007669"/>
    <property type="project" value="InterPro"/>
</dbReference>
<dbReference type="CDD" id="cd17537">
    <property type="entry name" value="REC_FixJ"/>
    <property type="match status" value="1"/>
</dbReference>
<gene>
    <name evidence="7" type="ORF">EAH76_03145</name>
</gene>
<evidence type="ECO:0000313" key="8">
    <source>
        <dbReference type="Proteomes" id="UP000319931"/>
    </source>
</evidence>
<dbReference type="PROSITE" id="PS50043">
    <property type="entry name" value="HTH_LUXR_2"/>
    <property type="match status" value="1"/>
</dbReference>
<evidence type="ECO:0000256" key="4">
    <source>
        <dbReference type="PROSITE-ProRule" id="PRU00169"/>
    </source>
</evidence>
<dbReference type="Gene3D" id="1.10.10.10">
    <property type="entry name" value="Winged helix-like DNA-binding domain superfamily/Winged helix DNA-binding domain"/>
    <property type="match status" value="1"/>
</dbReference>
<dbReference type="GO" id="GO:0003677">
    <property type="term" value="F:DNA binding"/>
    <property type="evidence" value="ECO:0007669"/>
    <property type="project" value="UniProtKB-KW"/>
</dbReference>
<dbReference type="PROSITE" id="PS50110">
    <property type="entry name" value="RESPONSE_REGULATORY"/>
    <property type="match status" value="1"/>
</dbReference>
<keyword evidence="2 7" id="KW-0238">DNA-binding</keyword>
<protein>
    <submittedName>
        <fullName evidence="7">DNA-binding response regulator</fullName>
    </submittedName>
</protein>
<name>A0A502G5R2_9SPHN</name>
<dbReference type="EMBL" id="RCZC01000001">
    <property type="protein sequence ID" value="TPG56730.1"/>
    <property type="molecule type" value="Genomic_DNA"/>
</dbReference>
<dbReference type="SMART" id="SM00448">
    <property type="entry name" value="REC"/>
    <property type="match status" value="1"/>
</dbReference>
<feature type="domain" description="Response regulatory" evidence="6">
    <location>
        <begin position="6"/>
        <end position="120"/>
    </location>
</feature>
<dbReference type="Proteomes" id="UP000319931">
    <property type="component" value="Unassembled WGS sequence"/>
</dbReference>
<dbReference type="AlphaFoldDB" id="A0A502G5R2"/>
<evidence type="ECO:0000259" key="5">
    <source>
        <dbReference type="PROSITE" id="PS50043"/>
    </source>
</evidence>
<reference evidence="7 8" key="1">
    <citation type="journal article" date="2019" name="Environ. Microbiol.">
        <title>Species interactions and distinct microbial communities in high Arctic permafrost affected cryosols are associated with the CH4 and CO2 gas fluxes.</title>
        <authorList>
            <person name="Altshuler I."/>
            <person name="Hamel J."/>
            <person name="Turney S."/>
            <person name="Magnuson E."/>
            <person name="Levesque R."/>
            <person name="Greer C."/>
            <person name="Whyte L.G."/>
        </authorList>
    </citation>
    <scope>NUCLEOTIDE SEQUENCE [LARGE SCALE GENOMIC DNA]</scope>
    <source>
        <strain evidence="7 8">E6.1</strain>
    </source>
</reference>
<dbReference type="InterPro" id="IPR011006">
    <property type="entry name" value="CheY-like_superfamily"/>
</dbReference>
<evidence type="ECO:0000256" key="3">
    <source>
        <dbReference type="ARBA" id="ARBA00023163"/>
    </source>
</evidence>
<dbReference type="SUPFAM" id="SSF52172">
    <property type="entry name" value="CheY-like"/>
    <property type="match status" value="1"/>
</dbReference>
<dbReference type="Gene3D" id="3.40.50.2300">
    <property type="match status" value="1"/>
</dbReference>
<dbReference type="PRINTS" id="PR00038">
    <property type="entry name" value="HTHLUXR"/>
</dbReference>
<organism evidence="7 8">
    <name type="scientific">Sphingomonas glacialis</name>
    <dbReference type="NCBI Taxonomy" id="658225"/>
    <lineage>
        <taxon>Bacteria</taxon>
        <taxon>Pseudomonadati</taxon>
        <taxon>Pseudomonadota</taxon>
        <taxon>Alphaproteobacteria</taxon>
        <taxon>Sphingomonadales</taxon>
        <taxon>Sphingomonadaceae</taxon>
        <taxon>Sphingomonas</taxon>
    </lineage>
</organism>
<feature type="modified residue" description="4-aspartylphosphate" evidence="4">
    <location>
        <position position="55"/>
    </location>
</feature>
<dbReference type="Pfam" id="PF00072">
    <property type="entry name" value="Response_reg"/>
    <property type="match status" value="1"/>
</dbReference>
<comment type="caution">
    <text evidence="7">The sequence shown here is derived from an EMBL/GenBank/DDBJ whole genome shotgun (WGS) entry which is preliminary data.</text>
</comment>
<dbReference type="Pfam" id="PF00196">
    <property type="entry name" value="GerE"/>
    <property type="match status" value="1"/>
</dbReference>
<evidence type="ECO:0000256" key="1">
    <source>
        <dbReference type="ARBA" id="ARBA00023015"/>
    </source>
</evidence>
<dbReference type="PANTHER" id="PTHR44688">
    <property type="entry name" value="DNA-BINDING TRANSCRIPTIONAL ACTIVATOR DEVR_DOSR"/>
    <property type="match status" value="1"/>
</dbReference>
<dbReference type="PROSITE" id="PS00622">
    <property type="entry name" value="HTH_LUXR_1"/>
    <property type="match status" value="1"/>
</dbReference>
<dbReference type="InterPro" id="IPR000792">
    <property type="entry name" value="Tscrpt_reg_LuxR_C"/>
</dbReference>
<dbReference type="GO" id="GO:0000160">
    <property type="term" value="P:phosphorelay signal transduction system"/>
    <property type="evidence" value="ECO:0007669"/>
    <property type="project" value="InterPro"/>
</dbReference>
<evidence type="ECO:0000256" key="2">
    <source>
        <dbReference type="ARBA" id="ARBA00023125"/>
    </source>
</evidence>
<keyword evidence="4" id="KW-0597">Phosphoprotein</keyword>
<keyword evidence="8" id="KW-1185">Reference proteome</keyword>
<keyword evidence="1" id="KW-0805">Transcription regulation</keyword>
<evidence type="ECO:0000259" key="6">
    <source>
        <dbReference type="PROSITE" id="PS50110"/>
    </source>
</evidence>
<dbReference type="CDD" id="cd06170">
    <property type="entry name" value="LuxR_C_like"/>
    <property type="match status" value="1"/>
</dbReference>
<sequence>MLDQPVVHIIDDDASLRFGIESLLRSVGIVSRSYEAVSAFLEAKLDDAPGCLLLDVRMPGIGGLEFQAQLESLGILYPVVMITGHADVPMSVRAMKAGAVDFLSKPFRDQDLLDAVASALERDGARRVVAAENATLAKRYASLSPREREVMSLVTIGKLNKQVAFELGLSEVTVKIHRGSAMRKMSAATLPDLVSMAQQLGVKADKPAV</sequence>
<dbReference type="InterPro" id="IPR001789">
    <property type="entry name" value="Sig_transdc_resp-reg_receiver"/>
</dbReference>
<dbReference type="OrthoDB" id="9782655at2"/>
<dbReference type="SMART" id="SM00421">
    <property type="entry name" value="HTH_LUXR"/>
    <property type="match status" value="1"/>
</dbReference>
<keyword evidence="3" id="KW-0804">Transcription</keyword>
<dbReference type="InterPro" id="IPR036388">
    <property type="entry name" value="WH-like_DNA-bd_sf"/>
</dbReference>
<evidence type="ECO:0000313" key="7">
    <source>
        <dbReference type="EMBL" id="TPG56730.1"/>
    </source>
</evidence>
<dbReference type="PANTHER" id="PTHR44688:SF16">
    <property type="entry name" value="DNA-BINDING TRANSCRIPTIONAL ACTIVATOR DEVR_DOSR"/>
    <property type="match status" value="1"/>
</dbReference>
<accession>A0A502G5R2</accession>